<dbReference type="Gene3D" id="3.50.50.60">
    <property type="entry name" value="FAD/NAD(P)-binding domain"/>
    <property type="match status" value="1"/>
</dbReference>
<dbReference type="AlphaFoldDB" id="A0AAN6PBY3"/>
<dbReference type="EMBL" id="MU854450">
    <property type="protein sequence ID" value="KAK4035254.1"/>
    <property type="molecule type" value="Genomic_DNA"/>
</dbReference>
<dbReference type="PANTHER" id="PTHR38688:SF1">
    <property type="entry name" value="FAD_NAD(P)-BINDING DOMAIN-CONTAINING PROTEIN"/>
    <property type="match status" value="1"/>
</dbReference>
<proteinExistence type="predicted"/>
<protein>
    <submittedName>
        <fullName evidence="1">Pyridine nucleotide-disulfide oxidoreductase-domain-containing protein</fullName>
    </submittedName>
</protein>
<dbReference type="SUPFAM" id="SSF51905">
    <property type="entry name" value="FAD/NAD(P)-binding domain"/>
    <property type="match status" value="1"/>
</dbReference>
<organism evidence="1 2">
    <name type="scientific">Parachaetomium inaequale</name>
    <dbReference type="NCBI Taxonomy" id="2588326"/>
    <lineage>
        <taxon>Eukaryota</taxon>
        <taxon>Fungi</taxon>
        <taxon>Dikarya</taxon>
        <taxon>Ascomycota</taxon>
        <taxon>Pezizomycotina</taxon>
        <taxon>Sordariomycetes</taxon>
        <taxon>Sordariomycetidae</taxon>
        <taxon>Sordariales</taxon>
        <taxon>Chaetomiaceae</taxon>
        <taxon>Parachaetomium</taxon>
    </lineage>
</organism>
<dbReference type="PANTHER" id="PTHR38688">
    <property type="entry name" value="PYR_REDOX_2 DOMAIN-CONTAINING PROTEIN"/>
    <property type="match status" value="1"/>
</dbReference>
<comment type="caution">
    <text evidence="1">The sequence shown here is derived from an EMBL/GenBank/DDBJ whole genome shotgun (WGS) entry which is preliminary data.</text>
</comment>
<dbReference type="InterPro" id="IPR053275">
    <property type="entry name" value="Agnestin_monoxygenase"/>
</dbReference>
<reference evidence="2" key="1">
    <citation type="journal article" date="2023" name="Mol. Phylogenet. Evol.">
        <title>Genome-scale phylogeny and comparative genomics of the fungal order Sordariales.</title>
        <authorList>
            <person name="Hensen N."/>
            <person name="Bonometti L."/>
            <person name="Westerberg I."/>
            <person name="Brannstrom I.O."/>
            <person name="Guillou S."/>
            <person name="Cros-Aarteil S."/>
            <person name="Calhoun S."/>
            <person name="Haridas S."/>
            <person name="Kuo A."/>
            <person name="Mondo S."/>
            <person name="Pangilinan J."/>
            <person name="Riley R."/>
            <person name="LaButti K."/>
            <person name="Andreopoulos B."/>
            <person name="Lipzen A."/>
            <person name="Chen C."/>
            <person name="Yan M."/>
            <person name="Daum C."/>
            <person name="Ng V."/>
            <person name="Clum A."/>
            <person name="Steindorff A."/>
            <person name="Ohm R.A."/>
            <person name="Martin F."/>
            <person name="Silar P."/>
            <person name="Natvig D.O."/>
            <person name="Lalanne C."/>
            <person name="Gautier V."/>
            <person name="Ament-Velasquez S.L."/>
            <person name="Kruys A."/>
            <person name="Hutchinson M.I."/>
            <person name="Powell A.J."/>
            <person name="Barry K."/>
            <person name="Miller A.N."/>
            <person name="Grigoriev I.V."/>
            <person name="Debuchy R."/>
            <person name="Gladieux P."/>
            <person name="Hiltunen Thoren M."/>
            <person name="Johannesson H."/>
        </authorList>
    </citation>
    <scope>NUCLEOTIDE SEQUENCE [LARGE SCALE GENOMIC DNA]</scope>
    <source>
        <strain evidence="2">CBS 284.82</strain>
    </source>
</reference>
<dbReference type="PRINTS" id="PR00368">
    <property type="entry name" value="FADPNR"/>
</dbReference>
<name>A0AAN6PBY3_9PEZI</name>
<evidence type="ECO:0000313" key="1">
    <source>
        <dbReference type="EMBL" id="KAK4035254.1"/>
    </source>
</evidence>
<evidence type="ECO:0000313" key="2">
    <source>
        <dbReference type="Proteomes" id="UP001303115"/>
    </source>
</evidence>
<gene>
    <name evidence="1" type="ORF">C8A01DRAFT_48517</name>
</gene>
<sequence length="505" mass="55631">MRPLTRSCCSHFRSGSLPLSRGAIRQLLRPSSPKTLYSPLPFWLVRRNHDAADASAASAHVHSQKADAIVVGGGAAGIAVVGNLLEVIPDGKIVWIDRAFEGGAIGQLYRELPSYSPAGDYLQYALNLRTFRDICDAAPQPNVFTALKDLDLDMTCPLYYAADLLTLISDGLIQHPRIEPILGNVTRAVRNPSTRNWRITLTPNHDLGEPPLSIHYTAPLVVYCTGSRPRATDLPIHLSRLTLETCLSPSRLARLLPTSEPRTVAVVGSGHAAVLALRNLFRLAAVSHRQLRIRWFTRTASLTYAAFRDDDGALLHEHDGLMGEAARFAKTMLEGERLATSGAGAYITRFVLPQVDEKEAAGMSEKAREIMEGDAMRPHLEGVDYVVQCIGFERARLPEVRPGLGPLAGPVGTARRLVFNGLTGSLFPSSGSRNEVLGLFGAGSAFPELELAVEGWRQPAVGVWKFMRFVHKMVPRWVTATKVGRFTRAEDRDLEEGRRRYHEYY</sequence>
<dbReference type="InterPro" id="IPR036188">
    <property type="entry name" value="FAD/NAD-bd_sf"/>
</dbReference>
<keyword evidence="2" id="KW-1185">Reference proteome</keyword>
<accession>A0AAN6PBY3</accession>
<dbReference type="Proteomes" id="UP001303115">
    <property type="component" value="Unassembled WGS sequence"/>
</dbReference>